<accession>A0ABT7ARI5</accession>
<evidence type="ECO:0000313" key="2">
    <source>
        <dbReference type="EMBL" id="MDJ1169518.1"/>
    </source>
</evidence>
<organism evidence="2 3">
    <name type="scientific">Roseofilum acuticapitatum BLCC-M154</name>
    <dbReference type="NCBI Taxonomy" id="3022444"/>
    <lineage>
        <taxon>Bacteria</taxon>
        <taxon>Bacillati</taxon>
        <taxon>Cyanobacteriota</taxon>
        <taxon>Cyanophyceae</taxon>
        <taxon>Desertifilales</taxon>
        <taxon>Desertifilaceae</taxon>
        <taxon>Roseofilum</taxon>
        <taxon>Roseofilum acuticapitatum</taxon>
    </lineage>
</organism>
<dbReference type="Proteomes" id="UP001235303">
    <property type="component" value="Unassembled WGS sequence"/>
</dbReference>
<keyword evidence="3" id="KW-1185">Reference proteome</keyword>
<gene>
    <name evidence="2" type="ORF">PMG71_08785</name>
</gene>
<dbReference type="RefSeq" id="WP_283753276.1">
    <property type="nucleotide sequence ID" value="NZ_JAQOSP010000063.1"/>
</dbReference>
<keyword evidence="2" id="KW-0378">Hydrolase</keyword>
<reference evidence="2 3" key="1">
    <citation type="submission" date="2023-01" db="EMBL/GenBank/DDBJ databases">
        <title>Novel diversity within Roseofilum (Cyanobacteria; Desertifilaceae) from marine benthic mats with descriptions of four novel species.</title>
        <authorList>
            <person name="Wang Y."/>
            <person name="Berthold D.E."/>
            <person name="Hu J."/>
            <person name="Lefler F.W."/>
            <person name="Laughinghouse H.D. IV."/>
        </authorList>
    </citation>
    <scope>NUCLEOTIDE SEQUENCE [LARGE SCALE GENOMIC DNA]</scope>
    <source>
        <strain evidence="2 3">BLCC-M154</strain>
    </source>
</reference>
<dbReference type="EMBL" id="JAQOSP010000063">
    <property type="protein sequence ID" value="MDJ1169518.1"/>
    <property type="molecule type" value="Genomic_DNA"/>
</dbReference>
<dbReference type="GO" id="GO:0004519">
    <property type="term" value="F:endonuclease activity"/>
    <property type="evidence" value="ECO:0007669"/>
    <property type="project" value="UniProtKB-KW"/>
</dbReference>
<dbReference type="InterPro" id="IPR003615">
    <property type="entry name" value="HNH_nuc"/>
</dbReference>
<keyword evidence="2" id="KW-0540">Nuclease</keyword>
<keyword evidence="2" id="KW-0255">Endonuclease</keyword>
<evidence type="ECO:0000313" key="3">
    <source>
        <dbReference type="Proteomes" id="UP001235303"/>
    </source>
</evidence>
<name>A0ABT7ARI5_9CYAN</name>
<evidence type="ECO:0000259" key="1">
    <source>
        <dbReference type="Pfam" id="PF13395"/>
    </source>
</evidence>
<proteinExistence type="predicted"/>
<dbReference type="Pfam" id="PF13395">
    <property type="entry name" value="HNH_4"/>
    <property type="match status" value="1"/>
</dbReference>
<comment type="caution">
    <text evidence="2">The sequence shown here is derived from an EMBL/GenBank/DDBJ whole genome shotgun (WGS) entry which is preliminary data.</text>
</comment>
<protein>
    <submittedName>
        <fullName evidence="2">HNH endonuclease domain-containing protein</fullName>
    </submittedName>
</protein>
<dbReference type="Gene3D" id="1.10.30.50">
    <property type="match status" value="1"/>
</dbReference>
<feature type="domain" description="HNH nuclease" evidence="1">
    <location>
        <begin position="248"/>
        <end position="295"/>
    </location>
</feature>
<sequence>MYHLPDSSQLNIAALSGLFNSTTNSYKYLWFLSILDILKRRDFDPTESVSFRDLVIEMLANAWYAHQYFKLSFGTQDQIANKLDALELEIADPILRFTDTDKQLLRQTISAQNIDDIVVFISRYVPYRLIRPFFGEEMRGVKDYEVNGRIIQLAKAEFNLKNPLYCFDAEELKDCNAIVLHPDWVKYFQDNYAIVRGWISWEWLKYMQARNPNIPNVVNKLFMPQQRDSLTQQKNYWKTVLTNQEVNCIYSQTRLDPNQISLDHYLPWSFVAHDRLWNLIPTLPSVNSAKSNHLPAPEYFDKFVALQHLGLTVSHQNYPRKQWLKYTESFIAELKVSQGEDLLNLEILSHAYERTINPLIGLASLQGFSQGWVYNNNPRKSTEPICDIL</sequence>